<dbReference type="EMBL" id="JBHTEY010000004">
    <property type="protein sequence ID" value="MFC7616477.1"/>
    <property type="molecule type" value="Genomic_DNA"/>
</dbReference>
<evidence type="ECO:0000313" key="3">
    <source>
        <dbReference type="Proteomes" id="UP001596512"/>
    </source>
</evidence>
<feature type="region of interest" description="Disordered" evidence="1">
    <location>
        <begin position="1"/>
        <end position="56"/>
    </location>
</feature>
<gene>
    <name evidence="2" type="ORF">ACFQV2_26430</name>
</gene>
<reference evidence="3" key="1">
    <citation type="journal article" date="2019" name="Int. J. Syst. Evol. Microbiol.">
        <title>The Global Catalogue of Microorganisms (GCM) 10K type strain sequencing project: providing services to taxonomists for standard genome sequencing and annotation.</title>
        <authorList>
            <consortium name="The Broad Institute Genomics Platform"/>
            <consortium name="The Broad Institute Genome Sequencing Center for Infectious Disease"/>
            <person name="Wu L."/>
            <person name="Ma J."/>
        </authorList>
    </citation>
    <scope>NUCLEOTIDE SEQUENCE [LARGE SCALE GENOMIC DNA]</scope>
    <source>
        <strain evidence="3">JCM 17695</strain>
    </source>
</reference>
<feature type="compositionally biased region" description="Basic residues" evidence="1">
    <location>
        <begin position="46"/>
        <end position="56"/>
    </location>
</feature>
<protein>
    <submittedName>
        <fullName evidence="2">Uncharacterized protein</fullName>
    </submittedName>
</protein>
<accession>A0ABW2TRM5</accession>
<organism evidence="2 3">
    <name type="scientific">Actinokineospora soli</name>
    <dbReference type="NCBI Taxonomy" id="1048753"/>
    <lineage>
        <taxon>Bacteria</taxon>
        <taxon>Bacillati</taxon>
        <taxon>Actinomycetota</taxon>
        <taxon>Actinomycetes</taxon>
        <taxon>Pseudonocardiales</taxon>
        <taxon>Pseudonocardiaceae</taxon>
        <taxon>Actinokineospora</taxon>
    </lineage>
</organism>
<dbReference type="Proteomes" id="UP001596512">
    <property type="component" value="Unassembled WGS sequence"/>
</dbReference>
<feature type="compositionally biased region" description="Low complexity" evidence="1">
    <location>
        <begin position="31"/>
        <end position="45"/>
    </location>
</feature>
<proteinExistence type="predicted"/>
<sequence length="56" mass="5363">MSATSRRSSSSGWSSSGGAIGALDAPVLPASTGTMTTGGTEGSSRTAKRTRGTASG</sequence>
<keyword evidence="3" id="KW-1185">Reference proteome</keyword>
<comment type="caution">
    <text evidence="2">The sequence shown here is derived from an EMBL/GenBank/DDBJ whole genome shotgun (WGS) entry which is preliminary data.</text>
</comment>
<feature type="compositionally biased region" description="Low complexity" evidence="1">
    <location>
        <begin position="1"/>
        <end position="17"/>
    </location>
</feature>
<name>A0ABW2TRM5_9PSEU</name>
<evidence type="ECO:0000256" key="1">
    <source>
        <dbReference type="SAM" id="MobiDB-lite"/>
    </source>
</evidence>
<evidence type="ECO:0000313" key="2">
    <source>
        <dbReference type="EMBL" id="MFC7616477.1"/>
    </source>
</evidence>